<keyword evidence="1" id="KW-0408">Iron</keyword>
<dbReference type="SUPFAM" id="SSF50037">
    <property type="entry name" value="C-terminal domain of transcriptional repressors"/>
    <property type="match status" value="1"/>
</dbReference>
<dbReference type="RefSeq" id="WP_309761702.1">
    <property type="nucleotide sequence ID" value="NZ_JAVJAF010000001.1"/>
</dbReference>
<protein>
    <submittedName>
        <fullName evidence="3">Ferrous iron transport protein A</fullName>
    </submittedName>
</protein>
<dbReference type="InterPro" id="IPR038157">
    <property type="entry name" value="FeoA_core_dom"/>
</dbReference>
<accession>A0AAJ2EYA9</accession>
<dbReference type="SMART" id="SM00899">
    <property type="entry name" value="FeoA"/>
    <property type="match status" value="1"/>
</dbReference>
<evidence type="ECO:0000259" key="2">
    <source>
        <dbReference type="SMART" id="SM00899"/>
    </source>
</evidence>
<dbReference type="InterPro" id="IPR008988">
    <property type="entry name" value="Transcriptional_repressor_C"/>
</dbReference>
<dbReference type="InterPro" id="IPR007167">
    <property type="entry name" value="Fe-transptr_FeoA-like"/>
</dbReference>
<name>A0AAJ2EYA9_9PSED</name>
<feature type="domain" description="Ferrous iron transporter FeoA-like" evidence="2">
    <location>
        <begin position="1"/>
        <end position="79"/>
    </location>
</feature>
<evidence type="ECO:0000256" key="1">
    <source>
        <dbReference type="ARBA" id="ARBA00023004"/>
    </source>
</evidence>
<dbReference type="PANTHER" id="PTHR43151:SF1">
    <property type="entry name" value="SSR2333 PROTEIN"/>
    <property type="match status" value="1"/>
</dbReference>
<reference evidence="3" key="1">
    <citation type="submission" date="2023-08" db="EMBL/GenBank/DDBJ databases">
        <title>Functional and genomic diversity of the sorghum phyllosphere microbiome.</title>
        <authorList>
            <person name="Shade A."/>
        </authorList>
    </citation>
    <scope>NUCLEOTIDE SEQUENCE</scope>
    <source>
        <strain evidence="3">SORGH_AS_0201</strain>
    </source>
</reference>
<dbReference type="PANTHER" id="PTHR43151">
    <property type="entry name" value="FEOA FAMILY PROTEIN"/>
    <property type="match status" value="1"/>
</dbReference>
<dbReference type="GO" id="GO:0046914">
    <property type="term" value="F:transition metal ion binding"/>
    <property type="evidence" value="ECO:0007669"/>
    <property type="project" value="InterPro"/>
</dbReference>
<organism evidence="3 4">
    <name type="scientific">Pseudomonas oryzihabitans</name>
    <dbReference type="NCBI Taxonomy" id="47885"/>
    <lineage>
        <taxon>Bacteria</taxon>
        <taxon>Pseudomonadati</taxon>
        <taxon>Pseudomonadota</taxon>
        <taxon>Gammaproteobacteria</taxon>
        <taxon>Pseudomonadales</taxon>
        <taxon>Pseudomonadaceae</taxon>
        <taxon>Pseudomonas</taxon>
    </lineage>
</organism>
<evidence type="ECO:0000313" key="3">
    <source>
        <dbReference type="EMBL" id="MDR6236667.1"/>
    </source>
</evidence>
<dbReference type="Proteomes" id="UP001268036">
    <property type="component" value="Unassembled WGS sequence"/>
</dbReference>
<dbReference type="InterPro" id="IPR053184">
    <property type="entry name" value="FeoA-like"/>
</dbReference>
<dbReference type="Gene3D" id="2.30.30.90">
    <property type="match status" value="1"/>
</dbReference>
<comment type="caution">
    <text evidence="3">The sequence shown here is derived from an EMBL/GenBank/DDBJ whole genome shotgun (WGS) entry which is preliminary data.</text>
</comment>
<gene>
    <name evidence="3" type="ORF">QE440_004408</name>
</gene>
<proteinExistence type="predicted"/>
<sequence length="83" mass="9148">MRLADLRPGQRCIVVGVDGGRADCRPALLRRLQDVGFVQGEEVRMITHAPWSADPVLVQVGGARFALRRDEAEQVILRESVAP</sequence>
<evidence type="ECO:0000313" key="4">
    <source>
        <dbReference type="Proteomes" id="UP001268036"/>
    </source>
</evidence>
<dbReference type="Pfam" id="PF04023">
    <property type="entry name" value="FeoA"/>
    <property type="match status" value="1"/>
</dbReference>
<dbReference type="EMBL" id="JAVJAF010000001">
    <property type="protein sequence ID" value="MDR6236667.1"/>
    <property type="molecule type" value="Genomic_DNA"/>
</dbReference>
<dbReference type="AlphaFoldDB" id="A0AAJ2EYA9"/>